<accession>A0A3S5C9D5</accession>
<proteinExistence type="predicted"/>
<protein>
    <submittedName>
        <fullName evidence="1">Predicted NTPase (NACHT family)</fullName>
    </submittedName>
</protein>
<dbReference type="OrthoDB" id="9004810at2"/>
<dbReference type="EMBL" id="LR134533">
    <property type="protein sequence ID" value="VEJ49596.1"/>
    <property type="molecule type" value="Genomic_DNA"/>
</dbReference>
<keyword evidence="2" id="KW-1185">Reference proteome</keyword>
<dbReference type="AlphaFoldDB" id="A0A3S5C9D5"/>
<reference evidence="1 2" key="1">
    <citation type="submission" date="2018-12" db="EMBL/GenBank/DDBJ databases">
        <authorList>
            <consortium name="Pathogen Informatics"/>
        </authorList>
    </citation>
    <scope>NUCLEOTIDE SEQUENCE [LARGE SCALE GENOMIC DNA]</scope>
    <source>
        <strain evidence="1 2">NCTC12742</strain>
    </source>
</reference>
<name>A0A3S5C9D5_9NEIS</name>
<dbReference type="InterPro" id="IPR027417">
    <property type="entry name" value="P-loop_NTPase"/>
</dbReference>
<evidence type="ECO:0000313" key="1">
    <source>
        <dbReference type="EMBL" id="VEJ49596.1"/>
    </source>
</evidence>
<dbReference type="Proteomes" id="UP000272771">
    <property type="component" value="Chromosome"/>
</dbReference>
<gene>
    <name evidence="1" type="ORF">NCTC12742_00266</name>
</gene>
<dbReference type="RefSeq" id="WP_004284306.1">
    <property type="nucleotide sequence ID" value="NZ_CAUJRG010000014.1"/>
</dbReference>
<sequence>MSHENFYLPRRLQTPVGKIYQQSELLGLNHKLIIILAEPGAGKTSLLDSLAKQLSTQKFTANTFIYQTVSSNTDLVIDAFDELARIDDSGIFKIIGQVKSAQPNRLILSSRSGEWYESYTQFCKEIFGEEPLVVYLNAFNEKEQKALFEHYCPTENFSVFQREAERIELTPLLINPLFLRIFSGAYLESGKTFTNRRTAFQKAIENLAKENNPCISARNTLPSEQKIALAEDIFAKLLLSGSEGVSVSDQATTRFYPHISTLHDNPQIKEILATQLFHPAEQTEQHKPAHRIIAEYCAAQYLAKRLQSATDPLSLRQCLSIIAPNGTTRDELRGLIAWLAALTENQNIQETLIDLDPYAVLANGDPSLLLPSSKMKLLHRLKDLNEQNPLFRRSDRWRSFSVFGFFTSDTVLEIKGLLQEKNSTGHLQDLLLELLEDSLILPQLTNELKYILRNVGTGRSERYIRNTASRCLLKVTDYDHKSNFNFLLDEAGETSLQIAAEMVMTLPTGIFEKTDLLRLLRACEKLYSVSYLQPRIFGTRFFIRELIQKLDLETVEYLLNKLSANLSCTCNVEYNCQCRIGISKIIGRLLDRYFELATQPYCPEQVWQWIGNLYFQNCITKEKSLSVQILQEDDKLRQSIFKLLFEHETEYEKINEIKWKKLEWHGHAGLFFQQQDYWYIVNLAFKIGNTGLWEFFIPRYHPYNKEKLPNPLRKHMREQALQKPKLLRIWAKDNRNVKSCFKKSACNFKIGRRRKKYDHRQKMIREKNIQYIQENRELVESGRHWRCLQRFSSLTLMNPQKIIEEFGDENLVRNALCNCLEFIAPHVPDLAELAQLQCKSEFLNVVQVLYAACLEIFRRDKNLNRVSFEFLTALRTHLNTHYPAILTEERDGLKQEIDRLIFKTPQQVENFLRNYIEPQLTDSSCQHPQVSWLRDEKYFQPLEKSYLWNGLSVFQTYLDTRKKNCLSKQ</sequence>
<evidence type="ECO:0000313" key="2">
    <source>
        <dbReference type="Proteomes" id="UP000272771"/>
    </source>
</evidence>
<organism evidence="1 2">
    <name type="scientific">Neisseria weaveri</name>
    <dbReference type="NCBI Taxonomy" id="28091"/>
    <lineage>
        <taxon>Bacteria</taxon>
        <taxon>Pseudomonadati</taxon>
        <taxon>Pseudomonadota</taxon>
        <taxon>Betaproteobacteria</taxon>
        <taxon>Neisseriales</taxon>
        <taxon>Neisseriaceae</taxon>
        <taxon>Neisseria</taxon>
    </lineage>
</organism>
<dbReference type="SUPFAM" id="SSF52540">
    <property type="entry name" value="P-loop containing nucleoside triphosphate hydrolases"/>
    <property type="match status" value="1"/>
</dbReference>